<evidence type="ECO:0000313" key="6">
    <source>
        <dbReference type="EMBL" id="EFA84841.1"/>
    </source>
</evidence>
<evidence type="ECO:0000256" key="1">
    <source>
        <dbReference type="ARBA" id="ARBA00022741"/>
    </source>
</evidence>
<reference evidence="6 7" key="1">
    <citation type="journal article" date="2011" name="Genome Res.">
        <title>Phylogeny-wide analysis of social amoeba genomes highlights ancient origins for complex intercellular communication.</title>
        <authorList>
            <person name="Heidel A.J."/>
            <person name="Lawal H.M."/>
            <person name="Felder M."/>
            <person name="Schilde C."/>
            <person name="Helps N.R."/>
            <person name="Tunggal B."/>
            <person name="Rivero F."/>
            <person name="John U."/>
            <person name="Schleicher M."/>
            <person name="Eichinger L."/>
            <person name="Platzer M."/>
            <person name="Noegel A.A."/>
            <person name="Schaap P."/>
            <person name="Gloeckner G."/>
        </authorList>
    </citation>
    <scope>NUCLEOTIDE SEQUENCE [LARGE SCALE GENOMIC DNA]</scope>
    <source>
        <strain evidence="7">ATCC 26659 / Pp 5 / PN500</strain>
    </source>
</reference>
<evidence type="ECO:0000259" key="5">
    <source>
        <dbReference type="PROSITE" id="PS51715"/>
    </source>
</evidence>
<sequence>MLILWWLVILVSGGDTTNGGGGGNDGGVREFEIGRTKDGSVTISIDMSRGQHRPMQLIYPDENHQELLINHTVLAALNSLEGEQSVLGVVGTFHSGKSFLLNQLMGTTDTFTVGPTVHPQTLGIWVWSATINVGTDKHNLLLLDTEGFYSSNVSETYDAKIFAITTLLSSHLIYNSVKIIDQSSLEYLELLSRRTQLFALKSQIKYDSPLVKILE</sequence>
<feature type="domain" description="GB1/RHD3-type G" evidence="5">
    <location>
        <begin position="81"/>
        <end position="215"/>
    </location>
</feature>
<dbReference type="AlphaFoldDB" id="D3B0L7"/>
<dbReference type="PANTHER" id="PTHR10751">
    <property type="entry name" value="GUANYLATE BINDING PROTEIN"/>
    <property type="match status" value="1"/>
</dbReference>
<name>D3B0L7_HETP5</name>
<evidence type="ECO:0000256" key="3">
    <source>
        <dbReference type="PROSITE-ProRule" id="PRU01052"/>
    </source>
</evidence>
<keyword evidence="2" id="KW-0342">GTP-binding</keyword>
<dbReference type="EMBL" id="ADBJ01000008">
    <property type="protein sequence ID" value="EFA84841.1"/>
    <property type="molecule type" value="Genomic_DNA"/>
</dbReference>
<dbReference type="Pfam" id="PF02263">
    <property type="entry name" value="GBP"/>
    <property type="match status" value="1"/>
</dbReference>
<dbReference type="InterPro" id="IPR027417">
    <property type="entry name" value="P-loop_NTPase"/>
</dbReference>
<dbReference type="RefSeq" id="XP_020436952.1">
    <property type="nucleotide sequence ID" value="XM_020572835.1"/>
</dbReference>
<comment type="caution">
    <text evidence="6">The sequence shown here is derived from an EMBL/GenBank/DDBJ whole genome shotgun (WGS) entry which is preliminary data.</text>
</comment>
<keyword evidence="4" id="KW-0732">Signal</keyword>
<dbReference type="InParanoid" id="D3B0L7"/>
<organism evidence="6 7">
    <name type="scientific">Heterostelium pallidum (strain ATCC 26659 / Pp 5 / PN500)</name>
    <name type="common">Cellular slime mold</name>
    <name type="synonym">Polysphondylium pallidum</name>
    <dbReference type="NCBI Taxonomy" id="670386"/>
    <lineage>
        <taxon>Eukaryota</taxon>
        <taxon>Amoebozoa</taxon>
        <taxon>Evosea</taxon>
        <taxon>Eumycetozoa</taxon>
        <taxon>Dictyostelia</taxon>
        <taxon>Acytosteliales</taxon>
        <taxon>Acytosteliaceae</taxon>
        <taxon>Heterostelium</taxon>
    </lineage>
</organism>
<keyword evidence="7" id="KW-1185">Reference proteome</keyword>
<dbReference type="GO" id="GO:0005525">
    <property type="term" value="F:GTP binding"/>
    <property type="evidence" value="ECO:0007669"/>
    <property type="project" value="UniProtKB-KW"/>
</dbReference>
<feature type="chain" id="PRO_5003040757" evidence="4">
    <location>
        <begin position="17"/>
        <end position="215"/>
    </location>
</feature>
<dbReference type="Gene3D" id="3.40.50.300">
    <property type="entry name" value="P-loop containing nucleotide triphosphate hydrolases"/>
    <property type="match status" value="1"/>
</dbReference>
<dbReference type="InterPro" id="IPR030386">
    <property type="entry name" value="G_GB1_RHD3_dom"/>
</dbReference>
<dbReference type="Proteomes" id="UP000001396">
    <property type="component" value="Unassembled WGS sequence"/>
</dbReference>
<feature type="signal peptide" evidence="4">
    <location>
        <begin position="1"/>
        <end position="16"/>
    </location>
</feature>
<dbReference type="InterPro" id="IPR015894">
    <property type="entry name" value="Guanylate-bd_N"/>
</dbReference>
<keyword evidence="1" id="KW-0547">Nucleotide-binding</keyword>
<evidence type="ECO:0000256" key="4">
    <source>
        <dbReference type="SAM" id="SignalP"/>
    </source>
</evidence>
<protein>
    <submittedName>
        <fullName evidence="6">Guanylate-binding protein</fullName>
    </submittedName>
</protein>
<proteinExistence type="inferred from homology"/>
<comment type="similarity">
    <text evidence="3">Belongs to the TRAFAC class dynamin-like GTPase superfamily. GB1/RHD3 GTPase family.</text>
</comment>
<evidence type="ECO:0000313" key="7">
    <source>
        <dbReference type="Proteomes" id="UP000001396"/>
    </source>
</evidence>
<gene>
    <name evidence="6" type="ORF">PPL_01834</name>
</gene>
<accession>D3B0L7</accession>
<dbReference type="PROSITE" id="PS51715">
    <property type="entry name" value="G_GB1_RHD3"/>
    <property type="match status" value="1"/>
</dbReference>
<dbReference type="SUPFAM" id="SSF52540">
    <property type="entry name" value="P-loop containing nucleoside triphosphate hydrolases"/>
    <property type="match status" value="1"/>
</dbReference>
<evidence type="ECO:0000256" key="2">
    <source>
        <dbReference type="ARBA" id="ARBA00023134"/>
    </source>
</evidence>
<dbReference type="STRING" id="670386.D3B0L7"/>
<dbReference type="GeneID" id="31357361"/>
<dbReference type="GO" id="GO:0003924">
    <property type="term" value="F:GTPase activity"/>
    <property type="evidence" value="ECO:0007669"/>
    <property type="project" value="InterPro"/>
</dbReference>